<dbReference type="InterPro" id="IPR014710">
    <property type="entry name" value="RmlC-like_jellyroll"/>
</dbReference>
<dbReference type="RefSeq" id="WP_205457755.1">
    <property type="nucleotide sequence ID" value="NZ_JAFHKK010000001.1"/>
</dbReference>
<dbReference type="InterPro" id="IPR036388">
    <property type="entry name" value="WH-like_DNA-bd_sf"/>
</dbReference>
<dbReference type="InterPro" id="IPR036390">
    <property type="entry name" value="WH_DNA-bd_sf"/>
</dbReference>
<dbReference type="Pfam" id="PF13545">
    <property type="entry name" value="HTH_Crp_2"/>
    <property type="match status" value="1"/>
</dbReference>
<evidence type="ECO:0000259" key="5">
    <source>
        <dbReference type="PROSITE" id="PS51063"/>
    </source>
</evidence>
<evidence type="ECO:0000313" key="7">
    <source>
        <dbReference type="Proteomes" id="UP000703590"/>
    </source>
</evidence>
<dbReference type="Gene3D" id="2.60.120.10">
    <property type="entry name" value="Jelly Rolls"/>
    <property type="match status" value="1"/>
</dbReference>
<dbReference type="PANTHER" id="PTHR24567">
    <property type="entry name" value="CRP FAMILY TRANSCRIPTIONAL REGULATORY PROTEIN"/>
    <property type="match status" value="1"/>
</dbReference>
<dbReference type="Gene3D" id="1.10.10.10">
    <property type="entry name" value="Winged helix-like DNA-binding domain superfamily/Winged helix DNA-binding domain"/>
    <property type="match status" value="1"/>
</dbReference>
<dbReference type="PRINTS" id="PR00034">
    <property type="entry name" value="HTHCRP"/>
</dbReference>
<name>A0ABS2WPI9_9BACT</name>
<dbReference type="InterPro" id="IPR000595">
    <property type="entry name" value="cNMP-bd_dom"/>
</dbReference>
<dbReference type="PROSITE" id="PS50042">
    <property type="entry name" value="CNMP_BINDING_3"/>
    <property type="match status" value="1"/>
</dbReference>
<evidence type="ECO:0000256" key="2">
    <source>
        <dbReference type="ARBA" id="ARBA00023125"/>
    </source>
</evidence>
<gene>
    <name evidence="6" type="ORF">JWV37_00890</name>
</gene>
<keyword evidence="7" id="KW-1185">Reference proteome</keyword>
<evidence type="ECO:0000259" key="4">
    <source>
        <dbReference type="PROSITE" id="PS50042"/>
    </source>
</evidence>
<sequence length="212" mass="24624">MHRFSFFNRLSLENQSILLAAATKTTIPKEHLLFHQGDTCRQILFLVEGSIRVFRRHDSGQEITLYYLKPFEQCNVNINSAFGNTPAIGSAISESELEGYMIDANVLHTLYRQEQAYQDYVFSLFSIRLEEFTELVEDIRFKKLDERLMQWLQDTPEQTLTITHEKLASHIGTSREVVSRLLKTLEKEGVITLSRGKITKCPVQKSSFLKWF</sequence>
<keyword evidence="3" id="KW-0804">Transcription</keyword>
<reference evidence="6" key="2">
    <citation type="submission" date="2021-02" db="EMBL/GenBank/DDBJ databases">
        <authorList>
            <person name="Merkel A.Y."/>
        </authorList>
    </citation>
    <scope>NUCLEOTIDE SEQUENCE</scope>
    <source>
        <strain evidence="6">T05b</strain>
    </source>
</reference>
<feature type="domain" description="Cyclic nucleotide-binding" evidence="4">
    <location>
        <begin position="6"/>
        <end position="68"/>
    </location>
</feature>
<feature type="domain" description="HTH crp-type" evidence="5">
    <location>
        <begin position="142"/>
        <end position="202"/>
    </location>
</feature>
<dbReference type="EMBL" id="JAFHKK010000001">
    <property type="protein sequence ID" value="MBN2963323.1"/>
    <property type="molecule type" value="Genomic_DNA"/>
</dbReference>
<comment type="caution">
    <text evidence="6">The sequence shown here is derived from an EMBL/GenBank/DDBJ whole genome shotgun (WGS) entry which is preliminary data.</text>
</comment>
<dbReference type="Proteomes" id="UP000703590">
    <property type="component" value="Unassembled WGS sequence"/>
</dbReference>
<dbReference type="CDD" id="cd00038">
    <property type="entry name" value="CAP_ED"/>
    <property type="match status" value="1"/>
</dbReference>
<reference evidence="6" key="1">
    <citation type="submission" date="2021-02" db="EMBL/GenBank/DDBJ databases">
        <title>Sulfurospirillum tamanensis sp. nov.</title>
        <authorList>
            <person name="Frolova A."/>
            <person name="Merkel A."/>
            <person name="Slobodkin A."/>
        </authorList>
    </citation>
    <scope>NUCLEOTIDE SEQUENCE</scope>
    <source>
        <strain evidence="6">T05b</strain>
    </source>
</reference>
<proteinExistence type="predicted"/>
<protein>
    <submittedName>
        <fullName evidence="6">Crp/Fnr family transcriptional regulator</fullName>
    </submittedName>
</protein>
<dbReference type="InterPro" id="IPR050397">
    <property type="entry name" value="Env_Response_Regulators"/>
</dbReference>
<dbReference type="SMART" id="SM00419">
    <property type="entry name" value="HTH_CRP"/>
    <property type="match status" value="1"/>
</dbReference>
<accession>A0ABS2WPI9</accession>
<dbReference type="SUPFAM" id="SSF46785">
    <property type="entry name" value="Winged helix' DNA-binding domain"/>
    <property type="match status" value="1"/>
</dbReference>
<keyword evidence="1" id="KW-0805">Transcription regulation</keyword>
<dbReference type="SUPFAM" id="SSF51206">
    <property type="entry name" value="cAMP-binding domain-like"/>
    <property type="match status" value="1"/>
</dbReference>
<organism evidence="6 7">
    <name type="scientific">Sulfurospirillum tamanense</name>
    <dbReference type="NCBI Taxonomy" id="2813362"/>
    <lineage>
        <taxon>Bacteria</taxon>
        <taxon>Pseudomonadati</taxon>
        <taxon>Campylobacterota</taxon>
        <taxon>Epsilonproteobacteria</taxon>
        <taxon>Campylobacterales</taxon>
        <taxon>Sulfurospirillaceae</taxon>
        <taxon>Sulfurospirillum</taxon>
    </lineage>
</organism>
<dbReference type="InterPro" id="IPR018490">
    <property type="entry name" value="cNMP-bd_dom_sf"/>
</dbReference>
<dbReference type="PROSITE" id="PS51063">
    <property type="entry name" value="HTH_CRP_2"/>
    <property type="match status" value="1"/>
</dbReference>
<evidence type="ECO:0000313" key="6">
    <source>
        <dbReference type="EMBL" id="MBN2963323.1"/>
    </source>
</evidence>
<evidence type="ECO:0000256" key="1">
    <source>
        <dbReference type="ARBA" id="ARBA00023015"/>
    </source>
</evidence>
<dbReference type="InterPro" id="IPR012318">
    <property type="entry name" value="HTH_CRP"/>
</dbReference>
<keyword evidence="2" id="KW-0238">DNA-binding</keyword>
<dbReference type="Pfam" id="PF00027">
    <property type="entry name" value="cNMP_binding"/>
    <property type="match status" value="1"/>
</dbReference>
<dbReference type="PANTHER" id="PTHR24567:SF26">
    <property type="entry name" value="REGULATORY PROTEIN YEIL"/>
    <property type="match status" value="1"/>
</dbReference>
<evidence type="ECO:0000256" key="3">
    <source>
        <dbReference type="ARBA" id="ARBA00023163"/>
    </source>
</evidence>